<keyword evidence="1" id="KW-0378">Hydrolase</keyword>
<dbReference type="GO" id="GO:0016787">
    <property type="term" value="F:hydrolase activity"/>
    <property type="evidence" value="ECO:0007669"/>
    <property type="project" value="UniProtKB-KW"/>
</dbReference>
<dbReference type="InterPro" id="IPR006439">
    <property type="entry name" value="HAD-SF_hydro_IA"/>
</dbReference>
<sequence>MSWHIPQAPGEGYTAALFDLDGVLTPTLEVQMAAWQRLFDDYFTAQGITPAYSSADYFAHVDGVPRYDGVARCLKSRGVEIPWGDPADAPGTETVCGLGNAKNEAYLSVLKETGVTPYPGSMELVEHLESIGDVPMAVVSSSRNADAVLEAAGLAGRFPVVVSAVTAAEKGLPGKPAPDTFLLAADLLGVPAKECVVVEDALTGVAAGRAGGFGLVLGVDRGAGEDALEIAGANVVVKDLSETIAR</sequence>
<name>A0ABT8G4Q7_9MICO</name>
<evidence type="ECO:0000313" key="2">
    <source>
        <dbReference type="Proteomes" id="UP001172738"/>
    </source>
</evidence>
<dbReference type="SFLD" id="SFLDS00003">
    <property type="entry name" value="Haloacid_Dehalogenase"/>
    <property type="match status" value="1"/>
</dbReference>
<dbReference type="EMBL" id="JAUHPV010000011">
    <property type="protein sequence ID" value="MDN4474116.1"/>
    <property type="molecule type" value="Genomic_DNA"/>
</dbReference>
<reference evidence="1" key="1">
    <citation type="submission" date="2023-06" db="EMBL/GenBank/DDBJ databases">
        <title>SYSU T00b26.</title>
        <authorList>
            <person name="Gao L."/>
            <person name="Fang B.-Z."/>
            <person name="Li W.-J."/>
        </authorList>
    </citation>
    <scope>NUCLEOTIDE SEQUENCE</scope>
    <source>
        <strain evidence="1">SYSU T00b26</strain>
    </source>
</reference>
<dbReference type="InterPro" id="IPR023198">
    <property type="entry name" value="PGP-like_dom2"/>
</dbReference>
<keyword evidence="2" id="KW-1185">Reference proteome</keyword>
<dbReference type="InterPro" id="IPR023214">
    <property type="entry name" value="HAD_sf"/>
</dbReference>
<evidence type="ECO:0000313" key="1">
    <source>
        <dbReference type="EMBL" id="MDN4474116.1"/>
    </source>
</evidence>
<dbReference type="InterPro" id="IPR051806">
    <property type="entry name" value="HAD-like_SPP"/>
</dbReference>
<dbReference type="PANTHER" id="PTHR43481">
    <property type="entry name" value="FRUCTOSE-1-PHOSPHATE PHOSPHATASE"/>
    <property type="match status" value="1"/>
</dbReference>
<gene>
    <name evidence="1" type="ORF">QQX04_14035</name>
</gene>
<accession>A0ABT8G4Q7</accession>
<dbReference type="Gene3D" id="3.40.50.1000">
    <property type="entry name" value="HAD superfamily/HAD-like"/>
    <property type="match status" value="1"/>
</dbReference>
<dbReference type="SFLD" id="SFLDG01129">
    <property type="entry name" value="C1.5:_HAD__Beta-PGM__Phosphata"/>
    <property type="match status" value="1"/>
</dbReference>
<dbReference type="Proteomes" id="UP001172738">
    <property type="component" value="Unassembled WGS sequence"/>
</dbReference>
<proteinExistence type="predicted"/>
<dbReference type="PANTHER" id="PTHR43481:SF4">
    <property type="entry name" value="GLYCEROL-1-PHOSPHATE PHOSPHOHYDROLASE 1-RELATED"/>
    <property type="match status" value="1"/>
</dbReference>
<comment type="caution">
    <text evidence="1">The sequence shown here is derived from an EMBL/GenBank/DDBJ whole genome shotgun (WGS) entry which is preliminary data.</text>
</comment>
<dbReference type="InterPro" id="IPR036412">
    <property type="entry name" value="HAD-like_sf"/>
</dbReference>
<protein>
    <submittedName>
        <fullName evidence="1">HAD-IA family hydrolase</fullName>
    </submittedName>
</protein>
<dbReference type="Pfam" id="PF00702">
    <property type="entry name" value="Hydrolase"/>
    <property type="match status" value="1"/>
</dbReference>
<dbReference type="Gene3D" id="1.10.150.240">
    <property type="entry name" value="Putative phosphatase, domain 2"/>
    <property type="match status" value="1"/>
</dbReference>
<dbReference type="NCBIfam" id="TIGR01509">
    <property type="entry name" value="HAD-SF-IA-v3"/>
    <property type="match status" value="1"/>
</dbReference>
<dbReference type="RefSeq" id="WP_301130254.1">
    <property type="nucleotide sequence ID" value="NZ_JAUHPV010000011.1"/>
</dbReference>
<organism evidence="1 2">
    <name type="scientific">Demequina zhanjiangensis</name>
    <dbReference type="NCBI Taxonomy" id="3051659"/>
    <lineage>
        <taxon>Bacteria</taxon>
        <taxon>Bacillati</taxon>
        <taxon>Actinomycetota</taxon>
        <taxon>Actinomycetes</taxon>
        <taxon>Micrococcales</taxon>
        <taxon>Demequinaceae</taxon>
        <taxon>Demequina</taxon>
    </lineage>
</organism>
<dbReference type="SUPFAM" id="SSF56784">
    <property type="entry name" value="HAD-like"/>
    <property type="match status" value="1"/>
</dbReference>